<evidence type="ECO:0000256" key="10">
    <source>
        <dbReference type="SAM" id="Phobius"/>
    </source>
</evidence>
<feature type="transmembrane region" description="Helical" evidence="10">
    <location>
        <begin position="264"/>
        <end position="283"/>
    </location>
</feature>
<keyword evidence="6 10" id="KW-0472">Membrane</keyword>
<dbReference type="PROSITE" id="PS50262">
    <property type="entry name" value="G_PROTEIN_RECEP_F1_2"/>
    <property type="match status" value="1"/>
</dbReference>
<keyword evidence="3 9" id="KW-0812">Transmembrane</keyword>
<protein>
    <submittedName>
        <fullName evidence="12">G protein-coupled receptor 119</fullName>
    </submittedName>
</protein>
<dbReference type="SUPFAM" id="SSF81321">
    <property type="entry name" value="Family A G protein-coupled receptor-like"/>
    <property type="match status" value="1"/>
</dbReference>
<evidence type="ECO:0000256" key="3">
    <source>
        <dbReference type="ARBA" id="ARBA00022692"/>
    </source>
</evidence>
<evidence type="ECO:0000259" key="11">
    <source>
        <dbReference type="PROSITE" id="PS50262"/>
    </source>
</evidence>
<dbReference type="Pfam" id="PF00001">
    <property type="entry name" value="7tm_1"/>
    <property type="match status" value="1"/>
</dbReference>
<sequence>ERLAMDGFAFGVVLAVLASLIIAANILVAVALFRLIQKNGCTGLYFVFNLAVADFLVGITITGLVTDELSTHSHPTPKMFCILRMAFIISPSAASILTMIMVTFDRYLAIKQPFQYFRIMSGLVVGACIVGLWLAACFIGFLPVIVQGFQQTYEGKCTFFGVFRPTYMLTIFCIGFFPALFIFIYLYCDILKIASLHVQHIREVAQVGLSGNSPSPHNTSDMKAVRTVAILIGCFVLSWSPFFIASIVKTVCQKCLPYDVIERYLWLLGLCNSLLNPLIYAYWQKEVRLQIYQLCLCVKRKVFPLFHMESGPRVPSRGPAPIRAISHPQFQE</sequence>
<dbReference type="GO" id="GO:0031210">
    <property type="term" value="F:phosphatidylcholine binding"/>
    <property type="evidence" value="ECO:0007669"/>
    <property type="project" value="Ensembl"/>
</dbReference>
<evidence type="ECO:0000313" key="12">
    <source>
        <dbReference type="Ensembl" id="ENSTMTP00000010985.1"/>
    </source>
</evidence>
<dbReference type="AlphaFoldDB" id="A0A674IPX7"/>
<comment type="similarity">
    <text evidence="9">Belongs to the G-protein coupled receptor 1 family.</text>
</comment>
<feature type="transmembrane region" description="Helical" evidence="10">
    <location>
        <begin position="166"/>
        <end position="188"/>
    </location>
</feature>
<reference evidence="12" key="2">
    <citation type="submission" date="2025-09" db="UniProtKB">
        <authorList>
            <consortium name="Ensembl"/>
        </authorList>
    </citation>
    <scope>IDENTIFICATION</scope>
</reference>
<keyword evidence="2" id="KW-1003">Cell membrane</keyword>
<dbReference type="GO" id="GO:0007189">
    <property type="term" value="P:adenylate cyclase-activating G protein-coupled receptor signaling pathway"/>
    <property type="evidence" value="ECO:0007669"/>
    <property type="project" value="InterPro"/>
</dbReference>
<keyword evidence="8 9" id="KW-0807">Transducer</keyword>
<dbReference type="InParanoid" id="A0A674IPX7"/>
<dbReference type="GO" id="GO:0004930">
    <property type="term" value="F:G protein-coupled receptor activity"/>
    <property type="evidence" value="ECO:0007669"/>
    <property type="project" value="UniProtKB-KW"/>
</dbReference>
<organism evidence="12 13">
    <name type="scientific">Terrapene triunguis</name>
    <name type="common">Three-toed box turtle</name>
    <dbReference type="NCBI Taxonomy" id="2587831"/>
    <lineage>
        <taxon>Eukaryota</taxon>
        <taxon>Metazoa</taxon>
        <taxon>Chordata</taxon>
        <taxon>Craniata</taxon>
        <taxon>Vertebrata</taxon>
        <taxon>Euteleostomi</taxon>
        <taxon>Archelosauria</taxon>
        <taxon>Testudinata</taxon>
        <taxon>Testudines</taxon>
        <taxon>Cryptodira</taxon>
        <taxon>Durocryptodira</taxon>
        <taxon>Testudinoidea</taxon>
        <taxon>Emydidae</taxon>
        <taxon>Terrapene</taxon>
    </lineage>
</organism>
<evidence type="ECO:0000313" key="13">
    <source>
        <dbReference type="Proteomes" id="UP000472274"/>
    </source>
</evidence>
<dbReference type="InterPro" id="IPR028336">
    <property type="entry name" value="GPR119"/>
</dbReference>
<evidence type="ECO:0000256" key="2">
    <source>
        <dbReference type="ARBA" id="ARBA00022475"/>
    </source>
</evidence>
<feature type="transmembrane region" description="Helical" evidence="10">
    <location>
        <begin position="85"/>
        <end position="104"/>
    </location>
</feature>
<name>A0A674IPX7_9SAUR</name>
<dbReference type="PRINTS" id="PR00237">
    <property type="entry name" value="GPCRRHODOPSN"/>
</dbReference>
<evidence type="ECO:0000256" key="1">
    <source>
        <dbReference type="ARBA" id="ARBA00004651"/>
    </source>
</evidence>
<dbReference type="GO" id="GO:0030073">
    <property type="term" value="P:insulin secretion"/>
    <property type="evidence" value="ECO:0007669"/>
    <property type="project" value="Ensembl"/>
</dbReference>
<proteinExistence type="inferred from homology"/>
<comment type="subcellular location">
    <subcellularLocation>
        <location evidence="1">Cell membrane</location>
        <topology evidence="1">Multi-pass membrane protein</topology>
    </subcellularLocation>
</comment>
<evidence type="ECO:0000256" key="5">
    <source>
        <dbReference type="ARBA" id="ARBA00023040"/>
    </source>
</evidence>
<dbReference type="InterPro" id="IPR000276">
    <property type="entry name" value="GPCR_Rhodpsn"/>
</dbReference>
<reference evidence="12" key="1">
    <citation type="submission" date="2025-08" db="UniProtKB">
        <authorList>
            <consortium name="Ensembl"/>
        </authorList>
    </citation>
    <scope>IDENTIFICATION</scope>
</reference>
<evidence type="ECO:0000256" key="8">
    <source>
        <dbReference type="ARBA" id="ARBA00023224"/>
    </source>
</evidence>
<evidence type="ECO:0000256" key="7">
    <source>
        <dbReference type="ARBA" id="ARBA00023170"/>
    </source>
</evidence>
<keyword evidence="13" id="KW-1185">Reference proteome</keyword>
<dbReference type="CDD" id="cd15104">
    <property type="entry name" value="7tmA_GPR119_R_insulinotropic_receptor"/>
    <property type="match status" value="1"/>
</dbReference>
<dbReference type="GeneTree" id="ENSGT01120000271896"/>
<accession>A0A674IPX7</accession>
<dbReference type="PROSITE" id="PS00237">
    <property type="entry name" value="G_PROTEIN_RECEP_F1_1"/>
    <property type="match status" value="1"/>
</dbReference>
<feature type="transmembrane region" description="Helical" evidence="10">
    <location>
        <begin position="224"/>
        <end position="244"/>
    </location>
</feature>
<dbReference type="Gene3D" id="1.20.1070.10">
    <property type="entry name" value="Rhodopsin 7-helix transmembrane proteins"/>
    <property type="match status" value="1"/>
</dbReference>
<feature type="transmembrane region" description="Helical" evidence="10">
    <location>
        <begin position="43"/>
        <end position="65"/>
    </location>
</feature>
<evidence type="ECO:0000256" key="4">
    <source>
        <dbReference type="ARBA" id="ARBA00022989"/>
    </source>
</evidence>
<dbReference type="GO" id="GO:0043235">
    <property type="term" value="C:receptor complex"/>
    <property type="evidence" value="ECO:0007669"/>
    <property type="project" value="Ensembl"/>
</dbReference>
<feature type="domain" description="G-protein coupled receptors family 1 profile" evidence="11">
    <location>
        <begin position="24"/>
        <end position="280"/>
    </location>
</feature>
<evidence type="ECO:0000256" key="6">
    <source>
        <dbReference type="ARBA" id="ARBA00023136"/>
    </source>
</evidence>
<dbReference type="PANTHER" id="PTHR22750">
    <property type="entry name" value="G-PROTEIN COUPLED RECEPTOR"/>
    <property type="match status" value="1"/>
</dbReference>
<dbReference type="GO" id="GO:0005886">
    <property type="term" value="C:plasma membrane"/>
    <property type="evidence" value="ECO:0007669"/>
    <property type="project" value="UniProtKB-SubCell"/>
</dbReference>
<dbReference type="InterPro" id="IPR017452">
    <property type="entry name" value="GPCR_Rhodpsn_7TM"/>
</dbReference>
<feature type="transmembrane region" description="Helical" evidence="10">
    <location>
        <begin position="12"/>
        <end position="36"/>
    </location>
</feature>
<dbReference type="Ensembl" id="ENSTMTT00000011349.1">
    <property type="protein sequence ID" value="ENSTMTP00000010985.1"/>
    <property type="gene ID" value="ENSTMTG00000007968.1"/>
</dbReference>
<dbReference type="Proteomes" id="UP000472274">
    <property type="component" value="Unplaced"/>
</dbReference>
<keyword evidence="4 10" id="KW-1133">Transmembrane helix</keyword>
<keyword evidence="5 9" id="KW-0297">G-protein coupled receptor</keyword>
<keyword evidence="7 9" id="KW-0675">Receptor</keyword>
<gene>
    <name evidence="12" type="primary">GPR119</name>
</gene>
<evidence type="ECO:0000256" key="9">
    <source>
        <dbReference type="RuleBase" id="RU000688"/>
    </source>
</evidence>
<feature type="transmembrane region" description="Helical" evidence="10">
    <location>
        <begin position="116"/>
        <end position="146"/>
    </location>
</feature>